<evidence type="ECO:0000313" key="11">
    <source>
        <dbReference type="Proteomes" id="UP000199473"/>
    </source>
</evidence>
<dbReference type="PANTHER" id="PTHR30506">
    <property type="entry name" value="INNER MEMBRANE PROTEIN"/>
    <property type="match status" value="1"/>
</dbReference>
<organism evidence="10 11">
    <name type="scientific">Falsiroseomonas stagni DSM 19981</name>
    <dbReference type="NCBI Taxonomy" id="1123062"/>
    <lineage>
        <taxon>Bacteria</taxon>
        <taxon>Pseudomonadati</taxon>
        <taxon>Pseudomonadota</taxon>
        <taxon>Alphaproteobacteria</taxon>
        <taxon>Acetobacterales</taxon>
        <taxon>Roseomonadaceae</taxon>
        <taxon>Falsiroseomonas</taxon>
    </lineage>
</organism>
<dbReference type="AlphaFoldDB" id="A0A1I4F147"/>
<evidence type="ECO:0000259" key="9">
    <source>
        <dbReference type="SMART" id="SM00062"/>
    </source>
</evidence>
<dbReference type="RefSeq" id="WP_092963207.1">
    <property type="nucleotide sequence ID" value="NZ_FOSQ01000021.1"/>
</dbReference>
<keyword evidence="5 7" id="KW-1133">Transmembrane helix</keyword>
<dbReference type="Gene3D" id="3.40.190.10">
    <property type="entry name" value="Periplasmic binding protein-like II"/>
    <property type="match status" value="2"/>
</dbReference>
<dbReference type="SUPFAM" id="SSF53850">
    <property type="entry name" value="Periplasmic binding protein-like II"/>
    <property type="match status" value="1"/>
</dbReference>
<proteinExistence type="inferred from homology"/>
<evidence type="ECO:0000256" key="4">
    <source>
        <dbReference type="ARBA" id="ARBA00022692"/>
    </source>
</evidence>
<feature type="signal peptide" evidence="8">
    <location>
        <begin position="1"/>
        <end position="38"/>
    </location>
</feature>
<evidence type="ECO:0000256" key="6">
    <source>
        <dbReference type="ARBA" id="ARBA00023136"/>
    </source>
</evidence>
<dbReference type="SMART" id="SM00062">
    <property type="entry name" value="PBPb"/>
    <property type="match status" value="1"/>
</dbReference>
<gene>
    <name evidence="10" type="ORF">SAMN02745775_12111</name>
</gene>
<keyword evidence="8" id="KW-0732">Signal</keyword>
<reference evidence="10 11" key="1">
    <citation type="submission" date="2016-10" db="EMBL/GenBank/DDBJ databases">
        <authorList>
            <person name="de Groot N.N."/>
        </authorList>
    </citation>
    <scope>NUCLEOTIDE SEQUENCE [LARGE SCALE GENOMIC DNA]</scope>
    <source>
        <strain evidence="10 11">DSM 19981</strain>
    </source>
</reference>
<dbReference type="OrthoDB" id="9791874at2"/>
<evidence type="ECO:0000256" key="2">
    <source>
        <dbReference type="ARBA" id="ARBA00008193"/>
    </source>
</evidence>
<sequence>MSRSIRAGGDAQARRRFGPWRLLLAALIALLAPPPALAQDRVLQAGWYASEPQQYLRQGELTGLDIEMVRAIARKVGEDVRFVPMGYLPLLEAVAAGRMDLATGIPQTEERARRYAFSLPYRHDVNVLVVRRGEGARLRFTDAEGLAAFLAQDRQFRLGVRAGFSYFNAALDAFIASPSISGRVRPANDDATNIRRLLAGEIDGFLAERLSVALTITSLGAATWVEEAPMRIMIPLHLAFSPGTVTPAMLGRFDAAIEMLTEDGTLDRIAARFRFPILLSLSIEGRWFLVLQITGAVASALAGALAARHSGWSLFGAFVLAAITAAAGGVLRDLLVGRYPLGILRNPLFLQLILGTVLVVWAVMHGWALLRGRAILAFWIAQVAVAMRQRRADRWLFDFADALGLGASTVLGVTIAFGMGADPLWLWGPLLGTITGAGGGIIRDVLRGGGSIPNLTTGFYGEVALIWSLALTAYLMVRGPGIEIDEVAPAVIVAVIGCVITRMTALAFRWKPPRMP</sequence>
<dbReference type="Proteomes" id="UP000199473">
    <property type="component" value="Unassembled WGS sequence"/>
</dbReference>
<feature type="transmembrane region" description="Helical" evidence="7">
    <location>
        <begin position="287"/>
        <end position="307"/>
    </location>
</feature>
<feature type="transmembrane region" description="Helical" evidence="7">
    <location>
        <begin position="348"/>
        <end position="370"/>
    </location>
</feature>
<feature type="domain" description="Solute-binding protein family 3/N-terminal" evidence="9">
    <location>
        <begin position="42"/>
        <end position="277"/>
    </location>
</feature>
<feature type="transmembrane region" description="Helical" evidence="7">
    <location>
        <begin position="395"/>
        <end position="418"/>
    </location>
</feature>
<feature type="transmembrane region" description="Helical" evidence="7">
    <location>
        <begin position="424"/>
        <end position="446"/>
    </location>
</feature>
<evidence type="ECO:0000313" key="10">
    <source>
        <dbReference type="EMBL" id="SFL11163.1"/>
    </source>
</evidence>
<keyword evidence="4 7" id="KW-0812">Transmembrane</keyword>
<evidence type="ECO:0000256" key="1">
    <source>
        <dbReference type="ARBA" id="ARBA00004651"/>
    </source>
</evidence>
<comment type="similarity">
    <text evidence="2">Belongs to the UPF0126 family.</text>
</comment>
<dbReference type="STRING" id="1123062.SAMN02745775_12111"/>
<keyword evidence="11" id="KW-1185">Reference proteome</keyword>
<dbReference type="InterPro" id="IPR005115">
    <property type="entry name" value="Gly_transporter"/>
</dbReference>
<dbReference type="Pfam" id="PF00497">
    <property type="entry name" value="SBP_bac_3"/>
    <property type="match status" value="1"/>
</dbReference>
<evidence type="ECO:0000256" key="7">
    <source>
        <dbReference type="SAM" id="Phobius"/>
    </source>
</evidence>
<feature type="chain" id="PRO_5011733568" evidence="8">
    <location>
        <begin position="39"/>
        <end position="516"/>
    </location>
</feature>
<name>A0A1I4F147_9PROT</name>
<dbReference type="GO" id="GO:0005886">
    <property type="term" value="C:plasma membrane"/>
    <property type="evidence" value="ECO:0007669"/>
    <property type="project" value="UniProtKB-SubCell"/>
</dbReference>
<feature type="transmembrane region" description="Helical" evidence="7">
    <location>
        <begin position="314"/>
        <end position="336"/>
    </location>
</feature>
<evidence type="ECO:0000256" key="3">
    <source>
        <dbReference type="ARBA" id="ARBA00022475"/>
    </source>
</evidence>
<keyword evidence="6 7" id="KW-0472">Membrane</keyword>
<feature type="transmembrane region" description="Helical" evidence="7">
    <location>
        <begin position="458"/>
        <end position="477"/>
    </location>
</feature>
<keyword evidence="3" id="KW-1003">Cell membrane</keyword>
<feature type="transmembrane region" description="Helical" evidence="7">
    <location>
        <begin position="489"/>
        <end position="508"/>
    </location>
</feature>
<dbReference type="EMBL" id="FOSQ01000021">
    <property type="protein sequence ID" value="SFL11163.1"/>
    <property type="molecule type" value="Genomic_DNA"/>
</dbReference>
<dbReference type="PANTHER" id="PTHR30506:SF3">
    <property type="entry name" value="UPF0126 INNER MEMBRANE PROTEIN YADS-RELATED"/>
    <property type="match status" value="1"/>
</dbReference>
<evidence type="ECO:0000256" key="8">
    <source>
        <dbReference type="SAM" id="SignalP"/>
    </source>
</evidence>
<dbReference type="InterPro" id="IPR001638">
    <property type="entry name" value="Solute-binding_3/MltF_N"/>
</dbReference>
<dbReference type="Pfam" id="PF03458">
    <property type="entry name" value="Gly_transporter"/>
    <property type="match status" value="2"/>
</dbReference>
<protein>
    <submittedName>
        <fullName evidence="10">Amino acid ABC transporter substrate-binding protein, PAAT family</fullName>
    </submittedName>
</protein>
<accession>A0A1I4F147</accession>
<comment type="subcellular location">
    <subcellularLocation>
        <location evidence="1">Cell membrane</location>
        <topology evidence="1">Multi-pass membrane protein</topology>
    </subcellularLocation>
</comment>
<evidence type="ECO:0000256" key="5">
    <source>
        <dbReference type="ARBA" id="ARBA00022989"/>
    </source>
</evidence>